<evidence type="ECO:0000256" key="1">
    <source>
        <dbReference type="SAM" id="MobiDB-lite"/>
    </source>
</evidence>
<dbReference type="AlphaFoldDB" id="A0A8W7PKS2"/>
<reference evidence="2" key="1">
    <citation type="submission" date="2022-08" db="UniProtKB">
        <authorList>
            <consortium name="EnsemblMetazoa"/>
        </authorList>
    </citation>
    <scope>IDENTIFICATION</scope>
</reference>
<dbReference type="Proteomes" id="UP000075882">
    <property type="component" value="Unassembled WGS sequence"/>
</dbReference>
<feature type="compositionally biased region" description="Polar residues" evidence="1">
    <location>
        <begin position="806"/>
        <end position="828"/>
    </location>
</feature>
<protein>
    <submittedName>
        <fullName evidence="2">Uncharacterized protein</fullName>
    </submittedName>
</protein>
<feature type="region of interest" description="Disordered" evidence="1">
    <location>
        <begin position="799"/>
        <end position="828"/>
    </location>
</feature>
<organism evidence="2">
    <name type="scientific">Anopheles coluzzii</name>
    <name type="common">African malaria mosquito</name>
    <dbReference type="NCBI Taxonomy" id="1518534"/>
    <lineage>
        <taxon>Eukaryota</taxon>
        <taxon>Metazoa</taxon>
        <taxon>Ecdysozoa</taxon>
        <taxon>Arthropoda</taxon>
        <taxon>Hexapoda</taxon>
        <taxon>Insecta</taxon>
        <taxon>Pterygota</taxon>
        <taxon>Neoptera</taxon>
        <taxon>Endopterygota</taxon>
        <taxon>Diptera</taxon>
        <taxon>Nematocera</taxon>
        <taxon>Culicoidea</taxon>
        <taxon>Culicidae</taxon>
        <taxon>Anophelinae</taxon>
        <taxon>Anopheles</taxon>
    </lineage>
</organism>
<proteinExistence type="predicted"/>
<evidence type="ECO:0000313" key="2">
    <source>
        <dbReference type="EnsemblMetazoa" id="ACOM033532-PA.1"/>
    </source>
</evidence>
<dbReference type="EnsemblMetazoa" id="ACOM033532-RA">
    <property type="protein sequence ID" value="ACOM033532-PA.1"/>
    <property type="gene ID" value="ACOM033532"/>
</dbReference>
<dbReference type="PROSITE" id="PS51257">
    <property type="entry name" value="PROKAR_LIPOPROTEIN"/>
    <property type="match status" value="1"/>
</dbReference>
<accession>A0A8W7PKS2</accession>
<sequence length="855" mass="94674">MRKVPSLRFSLLSGWSTTACFGASTVAFAAAVVSSTGATVLPSLTSSEAAGTPSPIRLTQVGGHLQLAPHRLSCLWQPQRREPQLPVQEQLALPPPVAALPTVLALLWIVLERISRRLQIDQLEACLDEARVRLDQLLQQLLERVARLGQLRQPLAERRHLAVGVDRVQLRLQVDDLRVAVVQIELALLDVLPEALVFGAVLGQLGALALHLLDLLHLLGALGAQHAQRHRRLDRVADQLELLLDPAGRLRAAHRRPVARARRRLAALLPLERGLQPLIHLDGFIHLALHDALLHRVDSSFCSWYCCLRSFAFSCVISFSRLARHCRKLSLSVRSVFSSLTRVAFICWISELRPAIRSASFSCSFSSFACRALFCRISASSASSCCTLRRRSSASFERFSLAFVFSSSAFSSASWPSRLRICPSYSCSCSVSSRSRLLVYDWTAALLPWHFRCSSSFSAISRFSCVSSLCMRICCCVWNSDLRSNSSVRSGSSTPAPAVDGRIIRDSGGPYAALRLPSEYTSSWWATILARLGLPPQQLLNVLEQLFRQHRALLVHLQLVHRGLQLLLQAAVRLLQLLVAGGRVAGRPCLAAARRAEQLRLGQTAHQRRVDRLRHAKRAILVGGGWTTLPPTLEHHHLDPQVLHDRLQLLDAGLLRVLVDDRLVLDLAHAVRVPQRAVRFRQVVVGGRHAGYHERVGIAAQRVLQQPGQLRAAVRYVHLTGRPRTAAQRRDHVAERQQTLRSPVVSVFFERSDPARSTRWNLERVTTAGSSRAVWCSVSVKIAWLRLDTLFIAVARTTRPSEPRARQSNADCTPPAATSVSPCSMMSPPTASRMSTGCRSVPAGFSASRSNTWSW</sequence>
<name>A0A8W7PKS2_ANOCL</name>